<dbReference type="EMBL" id="BARS01020943">
    <property type="protein sequence ID" value="GAG12795.1"/>
    <property type="molecule type" value="Genomic_DNA"/>
</dbReference>
<sequence length="118" mass="13439">VAKVATTVAKEATTVAQSKEKSIDKSKELVKRVRFKEPSLEEAMESFELAGSSRDEGEKFWNYYESNGWRAGRNKMKNWNAAARNWIKRSNEFTTNKTAATKQPSKDQLAAYLKHGHL</sequence>
<gene>
    <name evidence="1" type="ORF">S01H1_33714</name>
</gene>
<comment type="caution">
    <text evidence="1">The sequence shown here is derived from an EMBL/GenBank/DDBJ whole genome shotgun (WGS) entry which is preliminary data.</text>
</comment>
<feature type="non-terminal residue" evidence="1">
    <location>
        <position position="1"/>
    </location>
</feature>
<name>X0V3W1_9ZZZZ</name>
<accession>X0V3W1</accession>
<dbReference type="AlphaFoldDB" id="X0V3W1"/>
<protein>
    <submittedName>
        <fullName evidence="1">Uncharacterized protein</fullName>
    </submittedName>
</protein>
<evidence type="ECO:0000313" key="1">
    <source>
        <dbReference type="EMBL" id="GAG12795.1"/>
    </source>
</evidence>
<organism evidence="1">
    <name type="scientific">marine sediment metagenome</name>
    <dbReference type="NCBI Taxonomy" id="412755"/>
    <lineage>
        <taxon>unclassified sequences</taxon>
        <taxon>metagenomes</taxon>
        <taxon>ecological metagenomes</taxon>
    </lineage>
</organism>
<reference evidence="1" key="1">
    <citation type="journal article" date="2014" name="Front. Microbiol.">
        <title>High frequency of phylogenetically diverse reductive dehalogenase-homologous genes in deep subseafloor sedimentary metagenomes.</title>
        <authorList>
            <person name="Kawai M."/>
            <person name="Futagami T."/>
            <person name="Toyoda A."/>
            <person name="Takaki Y."/>
            <person name="Nishi S."/>
            <person name="Hori S."/>
            <person name="Arai W."/>
            <person name="Tsubouchi T."/>
            <person name="Morono Y."/>
            <person name="Uchiyama I."/>
            <person name="Ito T."/>
            <person name="Fujiyama A."/>
            <person name="Inagaki F."/>
            <person name="Takami H."/>
        </authorList>
    </citation>
    <scope>NUCLEOTIDE SEQUENCE</scope>
    <source>
        <strain evidence="1">Expedition CK06-06</strain>
    </source>
</reference>
<proteinExistence type="predicted"/>